<feature type="domain" description="Cyclin-like" evidence="6">
    <location>
        <begin position="128"/>
        <end position="208"/>
    </location>
</feature>
<dbReference type="SMART" id="SM00385">
    <property type="entry name" value="CYCLIN"/>
    <property type="match status" value="2"/>
</dbReference>
<dbReference type="GO" id="GO:0051726">
    <property type="term" value="P:regulation of cell cycle"/>
    <property type="evidence" value="ECO:0007669"/>
    <property type="project" value="UniProtKB-ARBA"/>
</dbReference>
<dbReference type="InterPro" id="IPR036915">
    <property type="entry name" value="Cyclin-like_sf"/>
</dbReference>
<dbReference type="SUPFAM" id="SSF47954">
    <property type="entry name" value="Cyclin-like"/>
    <property type="match status" value="2"/>
</dbReference>
<evidence type="ECO:0000256" key="1">
    <source>
        <dbReference type="ARBA" id="ARBA00008742"/>
    </source>
</evidence>
<dbReference type="Gene3D" id="1.10.472.10">
    <property type="entry name" value="Cyclin-like"/>
    <property type="match status" value="2"/>
</dbReference>
<dbReference type="PIRSF" id="PIRSF001771">
    <property type="entry name" value="Cyclin_A_B_D_E"/>
    <property type="match status" value="1"/>
</dbReference>
<dbReference type="InterPro" id="IPR013763">
    <property type="entry name" value="Cyclin-like_dom"/>
</dbReference>
<keyword evidence="3 5" id="KW-0195">Cyclin</keyword>
<feature type="non-terminal residue" evidence="8">
    <location>
        <position position="1"/>
    </location>
</feature>
<dbReference type="EMBL" id="ML002281">
    <property type="protein sequence ID" value="RKP39307.1"/>
    <property type="molecule type" value="Genomic_DNA"/>
</dbReference>
<dbReference type="InterPro" id="IPR006671">
    <property type="entry name" value="Cyclin_N"/>
</dbReference>
<comment type="similarity">
    <text evidence="1 5">Belongs to the cyclin family.</text>
</comment>
<dbReference type="STRING" id="215637.A0A4P9ZZZ8"/>
<evidence type="ECO:0000313" key="8">
    <source>
        <dbReference type="EMBL" id="RKP39307.1"/>
    </source>
</evidence>
<dbReference type="InterPro" id="IPR039361">
    <property type="entry name" value="Cyclin"/>
</dbReference>
<dbReference type="Proteomes" id="UP000268162">
    <property type="component" value="Unassembled WGS sequence"/>
</dbReference>
<evidence type="ECO:0000256" key="4">
    <source>
        <dbReference type="ARBA" id="ARBA00023306"/>
    </source>
</evidence>
<dbReference type="PANTHER" id="PTHR10177">
    <property type="entry name" value="CYCLINS"/>
    <property type="match status" value="1"/>
</dbReference>
<keyword evidence="9" id="KW-1185">Reference proteome</keyword>
<dbReference type="GO" id="GO:0016538">
    <property type="term" value="F:cyclin-dependent protein serine/threonine kinase regulator activity"/>
    <property type="evidence" value="ECO:0007669"/>
    <property type="project" value="InterPro"/>
</dbReference>
<evidence type="ECO:0000256" key="3">
    <source>
        <dbReference type="ARBA" id="ARBA00023127"/>
    </source>
</evidence>
<feature type="domain" description="Cyclin-like" evidence="6">
    <location>
        <begin position="29"/>
        <end position="115"/>
    </location>
</feature>
<accession>A0A4P9ZZZ8</accession>
<dbReference type="AlphaFoldDB" id="A0A4P9ZZZ8"/>
<evidence type="ECO:0000256" key="2">
    <source>
        <dbReference type="ARBA" id="ARBA00022618"/>
    </source>
</evidence>
<dbReference type="PROSITE" id="PS00292">
    <property type="entry name" value="CYCLINS"/>
    <property type="match status" value="1"/>
</dbReference>
<organism evidence="8 9">
    <name type="scientific">Dimargaris cristalligena</name>
    <dbReference type="NCBI Taxonomy" id="215637"/>
    <lineage>
        <taxon>Eukaryota</taxon>
        <taxon>Fungi</taxon>
        <taxon>Fungi incertae sedis</taxon>
        <taxon>Zoopagomycota</taxon>
        <taxon>Kickxellomycotina</taxon>
        <taxon>Dimargaritomycetes</taxon>
        <taxon>Dimargaritales</taxon>
        <taxon>Dimargaritaceae</taxon>
        <taxon>Dimargaris</taxon>
    </lineage>
</organism>
<evidence type="ECO:0000259" key="6">
    <source>
        <dbReference type="SMART" id="SM00385"/>
    </source>
</evidence>
<dbReference type="GO" id="GO:0051301">
    <property type="term" value="P:cell division"/>
    <property type="evidence" value="ECO:0007669"/>
    <property type="project" value="UniProtKB-KW"/>
</dbReference>
<name>A0A4P9ZZZ8_9FUNG</name>
<evidence type="ECO:0000259" key="7">
    <source>
        <dbReference type="SMART" id="SM01332"/>
    </source>
</evidence>
<evidence type="ECO:0000313" key="9">
    <source>
        <dbReference type="Proteomes" id="UP000268162"/>
    </source>
</evidence>
<feature type="non-terminal residue" evidence="8">
    <location>
        <position position="226"/>
    </location>
</feature>
<dbReference type="GO" id="GO:0044772">
    <property type="term" value="P:mitotic cell cycle phase transition"/>
    <property type="evidence" value="ECO:0007669"/>
    <property type="project" value="InterPro"/>
</dbReference>
<evidence type="ECO:0000256" key="5">
    <source>
        <dbReference type="RuleBase" id="RU000383"/>
    </source>
</evidence>
<dbReference type="FunFam" id="1.10.472.10:FF:000010">
    <property type="entry name" value="G1/S-specific cyclin Cln1"/>
    <property type="match status" value="1"/>
</dbReference>
<proteinExistence type="inferred from homology"/>
<dbReference type="InterPro" id="IPR004367">
    <property type="entry name" value="Cyclin_C-dom"/>
</dbReference>
<reference evidence="9" key="1">
    <citation type="journal article" date="2018" name="Nat. Microbiol.">
        <title>Leveraging single-cell genomics to expand the fungal tree of life.</title>
        <authorList>
            <person name="Ahrendt S.R."/>
            <person name="Quandt C.A."/>
            <person name="Ciobanu D."/>
            <person name="Clum A."/>
            <person name="Salamov A."/>
            <person name="Andreopoulos B."/>
            <person name="Cheng J.F."/>
            <person name="Woyke T."/>
            <person name="Pelin A."/>
            <person name="Henrissat B."/>
            <person name="Reynolds N.K."/>
            <person name="Benny G.L."/>
            <person name="Smith M.E."/>
            <person name="James T.Y."/>
            <person name="Grigoriev I.V."/>
        </authorList>
    </citation>
    <scope>NUCLEOTIDE SEQUENCE [LARGE SCALE GENOMIC DNA]</scope>
    <source>
        <strain evidence="9">RSA 468</strain>
    </source>
</reference>
<dbReference type="Pfam" id="PF00134">
    <property type="entry name" value="Cyclin_N"/>
    <property type="match status" value="1"/>
</dbReference>
<keyword evidence="4" id="KW-0131">Cell cycle</keyword>
<feature type="domain" description="Cyclin C-terminal" evidence="7">
    <location>
        <begin position="124"/>
        <end position="226"/>
    </location>
</feature>
<dbReference type="Pfam" id="PF02984">
    <property type="entry name" value="Cyclin_C"/>
    <property type="match status" value="1"/>
</dbReference>
<dbReference type="InterPro" id="IPR048258">
    <property type="entry name" value="Cyclins_cyclin-box"/>
</dbReference>
<keyword evidence="2" id="KW-0132">Cell division</keyword>
<dbReference type="SMART" id="SM01332">
    <property type="entry name" value="Cyclin_C"/>
    <property type="match status" value="1"/>
</dbReference>
<protein>
    <submittedName>
        <fullName evidence="8">Cyclin-like protein</fullName>
    </submittedName>
</protein>
<sequence>ELERRTMPSVANMGQQPEIRWEYRPALIDYVTSLHAQLKLCQDTLYLTVNLMDRYLSTRIVHVHMLQLLVVACTWVASKLEEEKHHIPRLDDLVYACNSAYDKLEVKRMEIEILVTLKYVLRHPNPELFIHRTALTQDEAPLTINVARYFAELTLFEADFLSYLPSTVAAAALSLARSLLGAQRTTDTDAQATACENQLRLRLSHVPPTLHAKYARSRFSEASIIV</sequence>
<dbReference type="InterPro" id="IPR046965">
    <property type="entry name" value="Cyclin_A/B-like"/>
</dbReference>
<gene>
    <name evidence="8" type="ORF">BJ085DRAFT_12935</name>
</gene>